<evidence type="ECO:0000313" key="1">
    <source>
        <dbReference type="EMBL" id="PLX62661.1"/>
    </source>
</evidence>
<gene>
    <name evidence="1" type="ORF">C0630_05495</name>
</gene>
<dbReference type="EMBL" id="PKUN01000004">
    <property type="protein sequence ID" value="PLX62661.1"/>
    <property type="molecule type" value="Genomic_DNA"/>
</dbReference>
<evidence type="ECO:0008006" key="3">
    <source>
        <dbReference type="Google" id="ProtNLM"/>
    </source>
</evidence>
<accession>A0A2N6CZ64</accession>
<dbReference type="Proteomes" id="UP000235015">
    <property type="component" value="Unassembled WGS sequence"/>
</dbReference>
<sequence length="116" mass="12724">MSRGKTLLLGLSGFVLILALAFYNGTEKIEQDLKLRGETALAENKLQWVSLEIDGRNLHLRGEAPSNKMADQALHLLEALEGVNRVIDEFTMLTGKDGTTTLPVDAAAWSSSIKER</sequence>
<organism evidence="1 2">
    <name type="scientific">Sedimenticola selenatireducens</name>
    <dbReference type="NCBI Taxonomy" id="191960"/>
    <lineage>
        <taxon>Bacteria</taxon>
        <taxon>Pseudomonadati</taxon>
        <taxon>Pseudomonadota</taxon>
        <taxon>Gammaproteobacteria</taxon>
        <taxon>Chromatiales</taxon>
        <taxon>Sedimenticolaceae</taxon>
        <taxon>Sedimenticola</taxon>
    </lineage>
</organism>
<reference evidence="1 2" key="1">
    <citation type="submission" date="2017-11" db="EMBL/GenBank/DDBJ databases">
        <title>Genome-resolved metagenomics identifies genetic mobility, metabolic interactions, and unexpected diversity in perchlorate-reducing communities.</title>
        <authorList>
            <person name="Barnum T.P."/>
            <person name="Figueroa I.A."/>
            <person name="Carlstrom C.I."/>
            <person name="Lucas L.N."/>
            <person name="Engelbrektson A.L."/>
            <person name="Coates J.D."/>
        </authorList>
    </citation>
    <scope>NUCLEOTIDE SEQUENCE [LARGE SCALE GENOMIC DNA]</scope>
    <source>
        <strain evidence="1">BM301</strain>
    </source>
</reference>
<proteinExistence type="predicted"/>
<protein>
    <recommendedName>
        <fullName evidence="3">BON domain-containing protein</fullName>
    </recommendedName>
</protein>
<evidence type="ECO:0000313" key="2">
    <source>
        <dbReference type="Proteomes" id="UP000235015"/>
    </source>
</evidence>
<name>A0A2N6CZ64_9GAMM</name>
<dbReference type="STRING" id="1111735.GCA_000428045_00483"/>
<dbReference type="RefSeq" id="WP_273438230.1">
    <property type="nucleotide sequence ID" value="NZ_CBDUFW010000005.1"/>
</dbReference>
<comment type="caution">
    <text evidence="1">The sequence shown here is derived from an EMBL/GenBank/DDBJ whole genome shotgun (WGS) entry which is preliminary data.</text>
</comment>
<dbReference type="AlphaFoldDB" id="A0A2N6CZ64"/>